<dbReference type="RefSeq" id="WP_377471153.1">
    <property type="nucleotide sequence ID" value="NZ_JBHLWN010000063.1"/>
</dbReference>
<keyword evidence="2" id="KW-1185">Reference proteome</keyword>
<dbReference type="Proteomes" id="UP001589776">
    <property type="component" value="Unassembled WGS sequence"/>
</dbReference>
<organism evidence="1 2">
    <name type="scientific">Paenibacillus chartarius</name>
    <dbReference type="NCBI Taxonomy" id="747481"/>
    <lineage>
        <taxon>Bacteria</taxon>
        <taxon>Bacillati</taxon>
        <taxon>Bacillota</taxon>
        <taxon>Bacilli</taxon>
        <taxon>Bacillales</taxon>
        <taxon>Paenibacillaceae</taxon>
        <taxon>Paenibacillus</taxon>
    </lineage>
</organism>
<accession>A0ABV6DME2</accession>
<reference evidence="1 2" key="1">
    <citation type="submission" date="2024-09" db="EMBL/GenBank/DDBJ databases">
        <authorList>
            <person name="Sun Q."/>
            <person name="Mori K."/>
        </authorList>
    </citation>
    <scope>NUCLEOTIDE SEQUENCE [LARGE SCALE GENOMIC DNA]</scope>
    <source>
        <strain evidence="1 2">CCM 7759</strain>
    </source>
</reference>
<evidence type="ECO:0000313" key="1">
    <source>
        <dbReference type="EMBL" id="MFC0213818.1"/>
    </source>
</evidence>
<evidence type="ECO:0000313" key="2">
    <source>
        <dbReference type="Proteomes" id="UP001589776"/>
    </source>
</evidence>
<dbReference type="EMBL" id="JBHLWN010000063">
    <property type="protein sequence ID" value="MFC0213818.1"/>
    <property type="molecule type" value="Genomic_DNA"/>
</dbReference>
<protein>
    <submittedName>
        <fullName evidence="1">Uncharacterized protein</fullName>
    </submittedName>
</protein>
<gene>
    <name evidence="1" type="ORF">ACFFK0_15415</name>
</gene>
<proteinExistence type="predicted"/>
<name>A0ABV6DME2_9BACL</name>
<sequence length="80" mass="9126">MRIVVTLLSQFRHAPAQQSQQLGEDDVAKKWYACIVKECETGRPALPEPPVFFISKGFVEDKFPEPFRRGDVLYGQQTTV</sequence>
<comment type="caution">
    <text evidence="1">The sequence shown here is derived from an EMBL/GenBank/DDBJ whole genome shotgun (WGS) entry which is preliminary data.</text>
</comment>